<protein>
    <submittedName>
        <fullName evidence="2">Uncharacterized protein</fullName>
    </submittedName>
</protein>
<dbReference type="PROSITE" id="PS51257">
    <property type="entry name" value="PROKAR_LIPOPROTEIN"/>
    <property type="match status" value="1"/>
</dbReference>
<accession>A0A2P2J9T1</accession>
<evidence type="ECO:0000313" key="2">
    <source>
        <dbReference type="EMBL" id="MBW90228.1"/>
    </source>
</evidence>
<evidence type="ECO:0000256" key="1">
    <source>
        <dbReference type="SAM" id="MobiDB-lite"/>
    </source>
</evidence>
<proteinExistence type="predicted"/>
<feature type="region of interest" description="Disordered" evidence="1">
    <location>
        <begin position="1"/>
        <end position="20"/>
    </location>
</feature>
<reference evidence="2" key="1">
    <citation type="submission" date="2018-02" db="EMBL/GenBank/DDBJ databases">
        <title>Rhizophora mucronata_Transcriptome.</title>
        <authorList>
            <person name="Meera S.P."/>
            <person name="Sreeshan A."/>
            <person name="Augustine A."/>
        </authorList>
    </citation>
    <scope>NUCLEOTIDE SEQUENCE</scope>
    <source>
        <tissue evidence="2">Leaf</tissue>
    </source>
</reference>
<sequence>MSDRGLSSCGVGPAGGISCGSRLCTLKTNCLRDGAIAL</sequence>
<name>A0A2P2J9T1_RHIMU</name>
<organism evidence="2">
    <name type="scientific">Rhizophora mucronata</name>
    <name type="common">Asiatic mangrove</name>
    <dbReference type="NCBI Taxonomy" id="61149"/>
    <lineage>
        <taxon>Eukaryota</taxon>
        <taxon>Viridiplantae</taxon>
        <taxon>Streptophyta</taxon>
        <taxon>Embryophyta</taxon>
        <taxon>Tracheophyta</taxon>
        <taxon>Spermatophyta</taxon>
        <taxon>Magnoliopsida</taxon>
        <taxon>eudicotyledons</taxon>
        <taxon>Gunneridae</taxon>
        <taxon>Pentapetalae</taxon>
        <taxon>rosids</taxon>
        <taxon>fabids</taxon>
        <taxon>Malpighiales</taxon>
        <taxon>Rhizophoraceae</taxon>
        <taxon>Rhizophora</taxon>
    </lineage>
</organism>
<dbReference type="EMBL" id="GGEC01009745">
    <property type="protein sequence ID" value="MBW90228.1"/>
    <property type="molecule type" value="Transcribed_RNA"/>
</dbReference>
<dbReference type="AlphaFoldDB" id="A0A2P2J9T1"/>